<reference evidence="2" key="1">
    <citation type="submission" date="2018-06" db="EMBL/GenBank/DDBJ databases">
        <authorList>
            <person name="Zhirakovskaya E."/>
        </authorList>
    </citation>
    <scope>NUCLEOTIDE SEQUENCE</scope>
</reference>
<accession>A0A3B1CEL8</accession>
<evidence type="ECO:0000313" key="2">
    <source>
        <dbReference type="EMBL" id="VAX22514.1"/>
    </source>
</evidence>
<protein>
    <submittedName>
        <fullName evidence="2">Uncharacterized protein</fullName>
    </submittedName>
</protein>
<name>A0A3B1CEL8_9ZZZZ</name>
<evidence type="ECO:0000256" key="1">
    <source>
        <dbReference type="SAM" id="MobiDB-lite"/>
    </source>
</evidence>
<dbReference type="EMBL" id="UOGB01000241">
    <property type="protein sequence ID" value="VAX22514.1"/>
    <property type="molecule type" value="Genomic_DNA"/>
</dbReference>
<dbReference type="AlphaFoldDB" id="A0A3B1CEL8"/>
<feature type="region of interest" description="Disordered" evidence="1">
    <location>
        <begin position="1"/>
        <end position="30"/>
    </location>
</feature>
<organism evidence="2">
    <name type="scientific">hydrothermal vent metagenome</name>
    <dbReference type="NCBI Taxonomy" id="652676"/>
    <lineage>
        <taxon>unclassified sequences</taxon>
        <taxon>metagenomes</taxon>
        <taxon>ecological metagenomes</taxon>
    </lineage>
</organism>
<proteinExistence type="predicted"/>
<gene>
    <name evidence="2" type="ORF">MNBD_NITROSPINAE03-2053</name>
</gene>
<sequence length="76" mass="7773">MAYSALPTALENSSPLRGEDAGGGGGSSTYGRVAQPLMGVAQPLMGVAQPLPSVEGGEALLTNRKLMEKEDGIQRS</sequence>